<dbReference type="Proteomes" id="UP000278143">
    <property type="component" value="Unassembled WGS sequence"/>
</dbReference>
<accession>A0A4P9Z0F5</accession>
<organism evidence="2 3">
    <name type="scientific">Syncephalis pseudoplumigaleata</name>
    <dbReference type="NCBI Taxonomy" id="1712513"/>
    <lineage>
        <taxon>Eukaryota</taxon>
        <taxon>Fungi</taxon>
        <taxon>Fungi incertae sedis</taxon>
        <taxon>Zoopagomycota</taxon>
        <taxon>Zoopagomycotina</taxon>
        <taxon>Zoopagomycetes</taxon>
        <taxon>Zoopagales</taxon>
        <taxon>Piptocephalidaceae</taxon>
        <taxon>Syncephalis</taxon>
    </lineage>
</organism>
<dbReference type="AlphaFoldDB" id="A0A4P9Z0F5"/>
<reference evidence="3" key="1">
    <citation type="journal article" date="2018" name="Nat. Microbiol.">
        <title>Leveraging single-cell genomics to expand the fungal tree of life.</title>
        <authorList>
            <person name="Ahrendt S.R."/>
            <person name="Quandt C.A."/>
            <person name="Ciobanu D."/>
            <person name="Clum A."/>
            <person name="Salamov A."/>
            <person name="Andreopoulos B."/>
            <person name="Cheng J.F."/>
            <person name="Woyke T."/>
            <person name="Pelin A."/>
            <person name="Henrissat B."/>
            <person name="Reynolds N.K."/>
            <person name="Benny G.L."/>
            <person name="Smith M.E."/>
            <person name="James T.Y."/>
            <person name="Grigoriev I.V."/>
        </authorList>
    </citation>
    <scope>NUCLEOTIDE SEQUENCE [LARGE SCALE GENOMIC DNA]</scope>
    <source>
        <strain evidence="3">Benny S71-1</strain>
    </source>
</reference>
<feature type="region of interest" description="Disordered" evidence="1">
    <location>
        <begin position="75"/>
        <end position="94"/>
    </location>
</feature>
<feature type="region of interest" description="Disordered" evidence="1">
    <location>
        <begin position="1"/>
        <end position="25"/>
    </location>
</feature>
<feature type="compositionally biased region" description="Low complexity" evidence="1">
    <location>
        <begin position="176"/>
        <end position="189"/>
    </location>
</feature>
<evidence type="ECO:0000256" key="1">
    <source>
        <dbReference type="SAM" id="MobiDB-lite"/>
    </source>
</evidence>
<dbReference type="EMBL" id="KZ989567">
    <property type="protein sequence ID" value="RKP25937.1"/>
    <property type="molecule type" value="Genomic_DNA"/>
</dbReference>
<protein>
    <submittedName>
        <fullName evidence="2">Uncharacterized protein</fullName>
    </submittedName>
</protein>
<feature type="compositionally biased region" description="Basic and acidic residues" evidence="1">
    <location>
        <begin position="9"/>
        <end position="25"/>
    </location>
</feature>
<feature type="compositionally biased region" description="Low complexity" evidence="1">
    <location>
        <begin position="333"/>
        <end position="344"/>
    </location>
</feature>
<feature type="compositionally biased region" description="Acidic residues" evidence="1">
    <location>
        <begin position="295"/>
        <end position="308"/>
    </location>
</feature>
<name>A0A4P9Z0F5_9FUNG</name>
<feature type="compositionally biased region" description="Low complexity" evidence="1">
    <location>
        <begin position="507"/>
        <end position="520"/>
    </location>
</feature>
<feature type="region of interest" description="Disordered" evidence="1">
    <location>
        <begin position="169"/>
        <end position="205"/>
    </location>
</feature>
<sequence length="670" mass="71326">MFGGKRSKPKVDQEQLAKLTKERDSWRQQALDAADEVRSLRAQLEHAHHVVALLVRAVPPETQQLLMRQLFDTGGEQPSPQEVQFKEPVPPRKSISPTIRYRLEDMDTSVLANQTVYMDADADASFIQRPGYGTPEELSILHEDSEGAVASDIEAADAEVSRVLEGLPFMGDDKGASASTTTTTTTASGTKKHDDGGESNKPSADKALTIDTTLKPADDAWSKLSGDNPLADTLAITNSIYSQFENGGGGGEGAEEEGNNDGSFWINDDAGLVDLQRKASRSKSASEFMLNGFGNDDDEHDDDDDDASADLRRRPGSSISNGKSSMPSTPKSNNATAVAWTAVNGQSNLRQRSGSSTTPRRPKTNGSRPGSARAAPAPPPHARPESVISNVSTGSMAARRRNAHSPYAPSTMSTGSGRGALASPSLRSEEGESSPMWASAPGPANAIKRNGSSHSSIRASSRHTRRPSASSSISSDSTTANYYQQHHQHSRVPSSPFDPPNYQRPLSAASSRSSGSTSLRSHARPGSSASNSAAYPASNPQWATPSPKQQRQDAAKLQRKRSASVSSQRSWQAYGDVPTGSSHIARTPSRTSTNGGGGSSLRDFEFPAKSPGRSHSSASGRSADASVRRTPGRKNSNTNDYDHYQQRTSTSTMVNVVSALNKARTASGRV</sequence>
<proteinExistence type="predicted"/>
<feature type="region of interest" description="Disordered" evidence="1">
    <location>
        <begin position="246"/>
        <end position="655"/>
    </location>
</feature>
<feature type="compositionally biased region" description="Low complexity" evidence="1">
    <location>
        <begin position="527"/>
        <end position="540"/>
    </location>
</feature>
<feature type="compositionally biased region" description="Polar residues" evidence="1">
    <location>
        <begin position="317"/>
        <end position="332"/>
    </location>
</feature>
<dbReference type="OrthoDB" id="10555842at2759"/>
<feature type="compositionally biased region" description="Polar residues" evidence="1">
    <location>
        <begin position="646"/>
        <end position="655"/>
    </location>
</feature>
<keyword evidence="3" id="KW-1185">Reference proteome</keyword>
<feature type="compositionally biased region" description="Low complexity" evidence="1">
    <location>
        <begin position="468"/>
        <end position="477"/>
    </location>
</feature>
<evidence type="ECO:0000313" key="3">
    <source>
        <dbReference type="Proteomes" id="UP000278143"/>
    </source>
</evidence>
<evidence type="ECO:0000313" key="2">
    <source>
        <dbReference type="EMBL" id="RKP25937.1"/>
    </source>
</evidence>
<gene>
    <name evidence="2" type="ORF">SYNPS1DRAFT_28349</name>
</gene>
<feature type="compositionally biased region" description="Low complexity" evidence="1">
    <location>
        <begin position="608"/>
        <end position="629"/>
    </location>
</feature>
<feature type="compositionally biased region" description="Polar residues" evidence="1">
    <location>
        <begin position="345"/>
        <end position="368"/>
    </location>
</feature>